<sequence>MKELSLTIMELLAISLGIDRSHYRRFFEDGDSIMRCNYYPPCNSSSVTLGTGPHSDPTSLTILHQDQVGGLEVFADNKWMAVRPRHEALVINIGDTFM</sequence>
<dbReference type="InterPro" id="IPR005123">
    <property type="entry name" value="Oxoglu/Fe-dep_dioxygenase_dom"/>
</dbReference>
<dbReference type="PROSITE" id="PS51471">
    <property type="entry name" value="FE2OG_OXY"/>
    <property type="match status" value="1"/>
</dbReference>
<feature type="non-terminal residue" evidence="2">
    <location>
        <position position="98"/>
    </location>
</feature>
<dbReference type="PANTHER" id="PTHR47990">
    <property type="entry name" value="2-OXOGLUTARATE (2OG) AND FE(II)-DEPENDENT OXYGENASE SUPERFAMILY PROTEIN-RELATED"/>
    <property type="match status" value="1"/>
</dbReference>
<comment type="caution">
    <text evidence="2">The sequence shown here is derived from an EMBL/GenBank/DDBJ whole genome shotgun (WGS) entry which is preliminary data.</text>
</comment>
<feature type="domain" description="Fe2OG dioxygenase" evidence="1">
    <location>
        <begin position="29"/>
        <end position="98"/>
    </location>
</feature>
<dbReference type="InterPro" id="IPR027443">
    <property type="entry name" value="IPNS-like_sf"/>
</dbReference>
<proteinExistence type="predicted"/>
<dbReference type="InterPro" id="IPR050231">
    <property type="entry name" value="Iron_ascorbate_oxido_reductase"/>
</dbReference>
<reference evidence="2 3" key="1">
    <citation type="journal article" date="2018" name="Front. Plant Sci.">
        <title>Red Clover (Trifolium pratense) and Zigzag Clover (T. medium) - A Picture of Genomic Similarities and Differences.</title>
        <authorList>
            <person name="Dluhosova J."/>
            <person name="Istvanek J."/>
            <person name="Nedelnik J."/>
            <person name="Repkova J."/>
        </authorList>
    </citation>
    <scope>NUCLEOTIDE SEQUENCE [LARGE SCALE GENOMIC DNA]</scope>
    <source>
        <strain evidence="3">cv. 10/8</strain>
        <tissue evidence="2">Leaf</tissue>
    </source>
</reference>
<evidence type="ECO:0000313" key="2">
    <source>
        <dbReference type="EMBL" id="MCI36065.1"/>
    </source>
</evidence>
<keyword evidence="3" id="KW-1185">Reference proteome</keyword>
<dbReference type="InterPro" id="IPR044861">
    <property type="entry name" value="IPNS-like_FE2OG_OXY"/>
</dbReference>
<evidence type="ECO:0000259" key="1">
    <source>
        <dbReference type="PROSITE" id="PS51471"/>
    </source>
</evidence>
<accession>A0A392RKA7</accession>
<evidence type="ECO:0000313" key="3">
    <source>
        <dbReference type="Proteomes" id="UP000265520"/>
    </source>
</evidence>
<dbReference type="AlphaFoldDB" id="A0A392RKA7"/>
<dbReference type="Pfam" id="PF03171">
    <property type="entry name" value="2OG-FeII_Oxy"/>
    <property type="match status" value="1"/>
</dbReference>
<protein>
    <submittedName>
        <fullName evidence="2">Gibberellin 20 oxidase 2-like</fullName>
    </submittedName>
</protein>
<organism evidence="2 3">
    <name type="scientific">Trifolium medium</name>
    <dbReference type="NCBI Taxonomy" id="97028"/>
    <lineage>
        <taxon>Eukaryota</taxon>
        <taxon>Viridiplantae</taxon>
        <taxon>Streptophyta</taxon>
        <taxon>Embryophyta</taxon>
        <taxon>Tracheophyta</taxon>
        <taxon>Spermatophyta</taxon>
        <taxon>Magnoliopsida</taxon>
        <taxon>eudicotyledons</taxon>
        <taxon>Gunneridae</taxon>
        <taxon>Pentapetalae</taxon>
        <taxon>rosids</taxon>
        <taxon>fabids</taxon>
        <taxon>Fabales</taxon>
        <taxon>Fabaceae</taxon>
        <taxon>Papilionoideae</taxon>
        <taxon>50 kb inversion clade</taxon>
        <taxon>NPAAA clade</taxon>
        <taxon>Hologalegina</taxon>
        <taxon>IRL clade</taxon>
        <taxon>Trifolieae</taxon>
        <taxon>Trifolium</taxon>
    </lineage>
</organism>
<dbReference type="Gene3D" id="2.60.120.330">
    <property type="entry name" value="B-lactam Antibiotic, Isopenicillin N Synthase, Chain"/>
    <property type="match status" value="1"/>
</dbReference>
<dbReference type="EMBL" id="LXQA010230091">
    <property type="protein sequence ID" value="MCI36065.1"/>
    <property type="molecule type" value="Genomic_DNA"/>
</dbReference>
<dbReference type="SUPFAM" id="SSF51197">
    <property type="entry name" value="Clavaminate synthase-like"/>
    <property type="match status" value="1"/>
</dbReference>
<name>A0A392RKA7_9FABA</name>
<dbReference type="Proteomes" id="UP000265520">
    <property type="component" value="Unassembled WGS sequence"/>
</dbReference>